<evidence type="ECO:0000313" key="5">
    <source>
        <dbReference type="EMBL" id="DAD31678.1"/>
    </source>
</evidence>
<keyword evidence="6" id="KW-1185">Reference proteome</keyword>
<comment type="similarity">
    <text evidence="1">Belongs to the CLV3/ESR signal peptide family.</text>
</comment>
<feature type="compositionally biased region" description="Basic and acidic residues" evidence="4">
    <location>
        <begin position="103"/>
        <end position="113"/>
    </location>
</feature>
<evidence type="ECO:0000256" key="1">
    <source>
        <dbReference type="ARBA" id="ARBA00005416"/>
    </source>
</evidence>
<dbReference type="PANTHER" id="PTHR34359:SF5">
    <property type="entry name" value="CLAVATA3_ESR (CLE)-RELATED PROTEIN 9"/>
    <property type="match status" value="1"/>
</dbReference>
<evidence type="ECO:0000313" key="6">
    <source>
        <dbReference type="Proteomes" id="UP000607653"/>
    </source>
</evidence>
<dbReference type="PANTHER" id="PTHR34359">
    <property type="entry name" value="CLAVATA3/ESR (CLE)-RELATED PROTEIN 10"/>
    <property type="match status" value="1"/>
</dbReference>
<keyword evidence="3" id="KW-0221">Differentiation</keyword>
<evidence type="ECO:0000256" key="4">
    <source>
        <dbReference type="SAM" id="MobiDB-lite"/>
    </source>
</evidence>
<reference evidence="5 6" key="1">
    <citation type="journal article" date="2020" name="Mol. Biol. Evol.">
        <title>Distinct Expression and Methylation Patterns for Genes with Different Fates following a Single Whole-Genome Duplication in Flowering Plants.</title>
        <authorList>
            <person name="Shi T."/>
            <person name="Rahmani R.S."/>
            <person name="Gugger P.F."/>
            <person name="Wang M."/>
            <person name="Li H."/>
            <person name="Zhang Y."/>
            <person name="Li Z."/>
            <person name="Wang Q."/>
            <person name="Van de Peer Y."/>
            <person name="Marchal K."/>
            <person name="Chen J."/>
        </authorList>
    </citation>
    <scope>NUCLEOTIDE SEQUENCE [LARGE SCALE GENOMIC DNA]</scope>
    <source>
        <tissue evidence="5">Leaf</tissue>
    </source>
</reference>
<evidence type="ECO:0000256" key="3">
    <source>
        <dbReference type="ARBA" id="ARBA00022782"/>
    </source>
</evidence>
<keyword evidence="2" id="KW-0217">Developmental protein</keyword>
<feature type="region of interest" description="Disordered" evidence="4">
    <location>
        <begin position="69"/>
        <end position="123"/>
    </location>
</feature>
<dbReference type="Proteomes" id="UP000607653">
    <property type="component" value="Unassembled WGS sequence"/>
</dbReference>
<dbReference type="GO" id="GO:0030154">
    <property type="term" value="P:cell differentiation"/>
    <property type="evidence" value="ECO:0007669"/>
    <property type="project" value="UniProtKB-KW"/>
</dbReference>
<protein>
    <recommendedName>
        <fullName evidence="7">CLAVATA3/ESR (CLE)-related protein 12-like</fullName>
    </recommendedName>
</protein>
<feature type="compositionally biased region" description="Basic residues" evidence="4">
    <location>
        <begin position="69"/>
        <end position="81"/>
    </location>
</feature>
<name>A0A822YR48_NELNU</name>
<accession>A0A822YR48</accession>
<gene>
    <name evidence="5" type="ORF">HUJ06_010529</name>
</gene>
<evidence type="ECO:0008006" key="7">
    <source>
        <dbReference type="Google" id="ProtNLM"/>
    </source>
</evidence>
<comment type="caution">
    <text evidence="5">The sequence shown here is derived from an EMBL/GenBank/DDBJ whole genome shotgun (WGS) entry which is preliminary data.</text>
</comment>
<sequence>MSLNSRIPYLLVIILWVSLLLLFLHGILPDFVFQSSNANVVRSVSRQTLTNRKALASSRFDFTPFQRRLRQRHHRHRRHHPSPSSSSSYVEVVQQPDPADSEIDPRYGVEKRLVPTGPNPLHH</sequence>
<evidence type="ECO:0000256" key="2">
    <source>
        <dbReference type="ARBA" id="ARBA00022473"/>
    </source>
</evidence>
<dbReference type="AlphaFoldDB" id="A0A822YR48"/>
<dbReference type="InterPro" id="IPR039618">
    <property type="entry name" value="CLE9-13"/>
</dbReference>
<organism evidence="5 6">
    <name type="scientific">Nelumbo nucifera</name>
    <name type="common">Sacred lotus</name>
    <dbReference type="NCBI Taxonomy" id="4432"/>
    <lineage>
        <taxon>Eukaryota</taxon>
        <taxon>Viridiplantae</taxon>
        <taxon>Streptophyta</taxon>
        <taxon>Embryophyta</taxon>
        <taxon>Tracheophyta</taxon>
        <taxon>Spermatophyta</taxon>
        <taxon>Magnoliopsida</taxon>
        <taxon>Proteales</taxon>
        <taxon>Nelumbonaceae</taxon>
        <taxon>Nelumbo</taxon>
    </lineage>
</organism>
<dbReference type="EMBL" id="DUZY01000003">
    <property type="protein sequence ID" value="DAD31678.1"/>
    <property type="molecule type" value="Genomic_DNA"/>
</dbReference>
<proteinExistence type="inferred from homology"/>